<feature type="region of interest" description="Disordered" evidence="1">
    <location>
        <begin position="1"/>
        <end position="57"/>
    </location>
</feature>
<feature type="region of interest" description="Disordered" evidence="1">
    <location>
        <begin position="75"/>
        <end position="214"/>
    </location>
</feature>
<keyword evidence="3" id="KW-1185">Reference proteome</keyword>
<name>A0A8T2WFV0_POPDE</name>
<dbReference type="EMBL" id="JACEGQ020000033">
    <property type="protein sequence ID" value="KAH8479800.1"/>
    <property type="molecule type" value="Genomic_DNA"/>
</dbReference>
<accession>A0A8T2WFV0</accession>
<proteinExistence type="predicted"/>
<evidence type="ECO:0000313" key="3">
    <source>
        <dbReference type="Proteomes" id="UP000807159"/>
    </source>
</evidence>
<sequence length="214" mass="22078">MAKNKRNARRPPIHHQPINSVLALAAPPLPPPPPPTPLPPSPLSPAPPPLVVAGGSSPDKFLFLAEDESVLQQIVSSPSTPDHVFVEDCSDEDDYDEDEVDYSTSGGSSKFFRSPVPPSTGSNSAGTPHSASKASSLCDPGQSSRPVASPVTKGPSPVPAPQLNTPDLAVAEHNPPAVASSPAEAPNSGTSLSPAPAPAEKWRDLFASNRSTIT</sequence>
<gene>
    <name evidence="2" type="ORF">H0E87_031699</name>
</gene>
<feature type="compositionally biased region" description="Basic residues" evidence="1">
    <location>
        <begin position="1"/>
        <end position="13"/>
    </location>
</feature>
<feature type="compositionally biased region" description="Polar residues" evidence="1">
    <location>
        <begin position="119"/>
        <end position="146"/>
    </location>
</feature>
<dbReference type="Proteomes" id="UP000807159">
    <property type="component" value="Unassembled WGS sequence"/>
</dbReference>
<protein>
    <submittedName>
        <fullName evidence="2">Uncharacterized protein</fullName>
    </submittedName>
</protein>
<comment type="caution">
    <text evidence="2">The sequence shown here is derived from an EMBL/GenBank/DDBJ whole genome shotgun (WGS) entry which is preliminary data.</text>
</comment>
<feature type="compositionally biased region" description="Acidic residues" evidence="1">
    <location>
        <begin position="88"/>
        <end position="101"/>
    </location>
</feature>
<feature type="compositionally biased region" description="Pro residues" evidence="1">
    <location>
        <begin position="27"/>
        <end position="50"/>
    </location>
</feature>
<evidence type="ECO:0000256" key="1">
    <source>
        <dbReference type="SAM" id="MobiDB-lite"/>
    </source>
</evidence>
<evidence type="ECO:0000313" key="2">
    <source>
        <dbReference type="EMBL" id="KAH8479800.1"/>
    </source>
</evidence>
<feature type="compositionally biased region" description="Low complexity" evidence="1">
    <location>
        <begin position="175"/>
        <end position="188"/>
    </location>
</feature>
<reference evidence="2" key="1">
    <citation type="journal article" date="2021" name="J. Hered.">
        <title>Genome Assembly of Salicaceae Populus deltoides (Eastern Cottonwood) I-69 Based on Nanopore Sequencing and Hi-C Technologies.</title>
        <authorList>
            <person name="Bai S."/>
            <person name="Wu H."/>
            <person name="Zhang J."/>
            <person name="Pan Z."/>
            <person name="Zhao W."/>
            <person name="Li Z."/>
            <person name="Tong C."/>
        </authorList>
    </citation>
    <scope>NUCLEOTIDE SEQUENCE</scope>
    <source>
        <tissue evidence="2">Leaf</tissue>
    </source>
</reference>
<feature type="non-terminal residue" evidence="2">
    <location>
        <position position="214"/>
    </location>
</feature>
<organism evidence="2 3">
    <name type="scientific">Populus deltoides</name>
    <name type="common">Eastern poplar</name>
    <name type="synonym">Eastern cottonwood</name>
    <dbReference type="NCBI Taxonomy" id="3696"/>
    <lineage>
        <taxon>Eukaryota</taxon>
        <taxon>Viridiplantae</taxon>
        <taxon>Streptophyta</taxon>
        <taxon>Embryophyta</taxon>
        <taxon>Tracheophyta</taxon>
        <taxon>Spermatophyta</taxon>
        <taxon>Magnoliopsida</taxon>
        <taxon>eudicotyledons</taxon>
        <taxon>Gunneridae</taxon>
        <taxon>Pentapetalae</taxon>
        <taxon>rosids</taxon>
        <taxon>fabids</taxon>
        <taxon>Malpighiales</taxon>
        <taxon>Salicaceae</taxon>
        <taxon>Saliceae</taxon>
        <taxon>Populus</taxon>
    </lineage>
</organism>
<dbReference type="AlphaFoldDB" id="A0A8T2WFV0"/>